<sequence length="197" mass="22541">MVETQRRGGWKAFSEKLNTDWHKAALLLYTVVVLAHWAEHIAQAIQIYALDWTVPEARGVLGMPFPWLVTSEWMHYGYAILMMVSFIILRHGFVGRAKTWWKVAMWIQVWHHFEHLLLLLQALTGANLMGAAKPSSIVQLLIPRVELHLFYNTIVFIPMVIAMVYHLRPSAEERAMMRCACALRHTEPAAKAKAGVA</sequence>
<feature type="transmembrane region" description="Helical" evidence="1">
    <location>
        <begin position="149"/>
        <end position="167"/>
    </location>
</feature>
<keyword evidence="3" id="KW-1185">Reference proteome</keyword>
<feature type="transmembrane region" description="Helical" evidence="1">
    <location>
        <begin position="21"/>
        <end position="38"/>
    </location>
</feature>
<protein>
    <submittedName>
        <fullName evidence="2">Uncharacterized protein</fullName>
    </submittedName>
</protein>
<evidence type="ECO:0000313" key="3">
    <source>
        <dbReference type="Proteomes" id="UP000741013"/>
    </source>
</evidence>
<keyword evidence="1" id="KW-1133">Transmembrane helix</keyword>
<dbReference type="EMBL" id="JAGGMS010000001">
    <property type="protein sequence ID" value="MBP2181037.1"/>
    <property type="molecule type" value="Genomic_DNA"/>
</dbReference>
<dbReference type="Proteomes" id="UP000741013">
    <property type="component" value="Unassembled WGS sequence"/>
</dbReference>
<organism evidence="2 3">
    <name type="scientific">Amycolatopsis magusensis</name>
    <dbReference type="NCBI Taxonomy" id="882444"/>
    <lineage>
        <taxon>Bacteria</taxon>
        <taxon>Bacillati</taxon>
        <taxon>Actinomycetota</taxon>
        <taxon>Actinomycetes</taxon>
        <taxon>Pseudonocardiales</taxon>
        <taxon>Pseudonocardiaceae</taxon>
        <taxon>Amycolatopsis</taxon>
    </lineage>
</organism>
<reference evidence="2 3" key="1">
    <citation type="submission" date="2021-03" db="EMBL/GenBank/DDBJ databases">
        <title>Sequencing the genomes of 1000 actinobacteria strains.</title>
        <authorList>
            <person name="Klenk H.-P."/>
        </authorList>
    </citation>
    <scope>NUCLEOTIDE SEQUENCE [LARGE SCALE GENOMIC DNA]</scope>
    <source>
        <strain evidence="2 3">DSM 45510</strain>
    </source>
</reference>
<name>A0ABS4PNR9_9PSEU</name>
<feature type="transmembrane region" description="Helical" evidence="1">
    <location>
        <begin position="109"/>
        <end position="129"/>
    </location>
</feature>
<accession>A0ABS4PNR9</accession>
<gene>
    <name evidence="2" type="ORF">JOM49_002563</name>
</gene>
<evidence type="ECO:0000256" key="1">
    <source>
        <dbReference type="SAM" id="Phobius"/>
    </source>
</evidence>
<dbReference type="RefSeq" id="WP_209664505.1">
    <property type="nucleotide sequence ID" value="NZ_JAGGMS010000001.1"/>
</dbReference>
<feature type="transmembrane region" description="Helical" evidence="1">
    <location>
        <begin position="73"/>
        <end position="89"/>
    </location>
</feature>
<keyword evidence="1" id="KW-0812">Transmembrane</keyword>
<proteinExistence type="predicted"/>
<evidence type="ECO:0000313" key="2">
    <source>
        <dbReference type="EMBL" id="MBP2181037.1"/>
    </source>
</evidence>
<comment type="caution">
    <text evidence="2">The sequence shown here is derived from an EMBL/GenBank/DDBJ whole genome shotgun (WGS) entry which is preliminary data.</text>
</comment>
<keyword evidence="1" id="KW-0472">Membrane</keyword>